<protein>
    <recommendedName>
        <fullName evidence="2">BD-FAE-like domain-containing protein</fullName>
    </recommendedName>
</protein>
<dbReference type="GO" id="GO:0016787">
    <property type="term" value="F:hydrolase activity"/>
    <property type="evidence" value="ECO:0007669"/>
    <property type="project" value="UniProtKB-KW"/>
</dbReference>
<dbReference type="AlphaFoldDB" id="X0UTR7"/>
<sequence length="191" mass="21071">RALRWIRENIAEFGGDPWFVAASGGSAGGHLSSLLGLTAGDPEYQPGFEGLDTSLRACVPFYGVYDLCGRYGLQAQHGVDSFFARLVMKKRFADEPDAFCRASPMHRIHADAPPFFVIHGSHDSLASVEEARQFAKLLRETSKAPVAYAEVPGAQHAFEVFHSQRTTHVTRAVGRFLGHVHSQYLRERGLT</sequence>
<dbReference type="Gene3D" id="3.40.50.1820">
    <property type="entry name" value="alpha/beta hydrolase"/>
    <property type="match status" value="1"/>
</dbReference>
<name>X0UTR7_9ZZZZ</name>
<dbReference type="InterPro" id="IPR050300">
    <property type="entry name" value="GDXG_lipolytic_enzyme"/>
</dbReference>
<dbReference type="SUPFAM" id="SSF53474">
    <property type="entry name" value="alpha/beta-Hydrolases"/>
    <property type="match status" value="1"/>
</dbReference>
<dbReference type="InterPro" id="IPR029058">
    <property type="entry name" value="AB_hydrolase_fold"/>
</dbReference>
<feature type="non-terminal residue" evidence="3">
    <location>
        <position position="1"/>
    </location>
</feature>
<reference evidence="3" key="1">
    <citation type="journal article" date="2014" name="Front. Microbiol.">
        <title>High frequency of phylogenetically diverse reductive dehalogenase-homologous genes in deep subseafloor sedimentary metagenomes.</title>
        <authorList>
            <person name="Kawai M."/>
            <person name="Futagami T."/>
            <person name="Toyoda A."/>
            <person name="Takaki Y."/>
            <person name="Nishi S."/>
            <person name="Hori S."/>
            <person name="Arai W."/>
            <person name="Tsubouchi T."/>
            <person name="Morono Y."/>
            <person name="Uchiyama I."/>
            <person name="Ito T."/>
            <person name="Fujiyama A."/>
            <person name="Inagaki F."/>
            <person name="Takami H."/>
        </authorList>
    </citation>
    <scope>NUCLEOTIDE SEQUENCE</scope>
    <source>
        <strain evidence="3">Expedition CK06-06</strain>
    </source>
</reference>
<dbReference type="Pfam" id="PF20434">
    <property type="entry name" value="BD-FAE"/>
    <property type="match status" value="1"/>
</dbReference>
<gene>
    <name evidence="3" type="ORF">S01H1_38267</name>
</gene>
<accession>X0UTR7</accession>
<organism evidence="3">
    <name type="scientific">marine sediment metagenome</name>
    <dbReference type="NCBI Taxonomy" id="412755"/>
    <lineage>
        <taxon>unclassified sequences</taxon>
        <taxon>metagenomes</taxon>
        <taxon>ecological metagenomes</taxon>
    </lineage>
</organism>
<evidence type="ECO:0000256" key="1">
    <source>
        <dbReference type="ARBA" id="ARBA00022801"/>
    </source>
</evidence>
<dbReference type="EMBL" id="BARS01024078">
    <property type="protein sequence ID" value="GAG03688.1"/>
    <property type="molecule type" value="Genomic_DNA"/>
</dbReference>
<keyword evidence="1" id="KW-0378">Hydrolase</keyword>
<dbReference type="PANTHER" id="PTHR48081:SF33">
    <property type="entry name" value="KYNURENINE FORMAMIDASE"/>
    <property type="match status" value="1"/>
</dbReference>
<dbReference type="InterPro" id="IPR049492">
    <property type="entry name" value="BD-FAE-like_dom"/>
</dbReference>
<evidence type="ECO:0000313" key="3">
    <source>
        <dbReference type="EMBL" id="GAG03688.1"/>
    </source>
</evidence>
<comment type="caution">
    <text evidence="3">The sequence shown here is derived from an EMBL/GenBank/DDBJ whole genome shotgun (WGS) entry which is preliminary data.</text>
</comment>
<evidence type="ECO:0000259" key="2">
    <source>
        <dbReference type="Pfam" id="PF20434"/>
    </source>
</evidence>
<proteinExistence type="predicted"/>
<dbReference type="PANTHER" id="PTHR48081">
    <property type="entry name" value="AB HYDROLASE SUPERFAMILY PROTEIN C4A8.06C"/>
    <property type="match status" value="1"/>
</dbReference>
<feature type="domain" description="BD-FAE-like" evidence="2">
    <location>
        <begin position="2"/>
        <end position="137"/>
    </location>
</feature>